<dbReference type="PANTHER" id="PTHR21496:SF0">
    <property type="entry name" value="RIESKE DOMAIN-CONTAINING PROTEIN"/>
    <property type="match status" value="1"/>
</dbReference>
<dbReference type="PANTHER" id="PTHR21496">
    <property type="entry name" value="FERREDOXIN-RELATED"/>
    <property type="match status" value="1"/>
</dbReference>
<dbReference type="Pfam" id="PF03358">
    <property type="entry name" value="FMN_red"/>
    <property type="match status" value="1"/>
</dbReference>
<evidence type="ECO:0000256" key="3">
    <source>
        <dbReference type="ARBA" id="ARBA00023004"/>
    </source>
</evidence>
<dbReference type="InterPro" id="IPR036922">
    <property type="entry name" value="Rieske_2Fe-2S_sf"/>
</dbReference>
<evidence type="ECO:0000256" key="5">
    <source>
        <dbReference type="ARBA" id="ARBA00034078"/>
    </source>
</evidence>
<dbReference type="Gene3D" id="3.40.50.360">
    <property type="match status" value="1"/>
</dbReference>
<evidence type="ECO:0000256" key="2">
    <source>
        <dbReference type="ARBA" id="ARBA00022723"/>
    </source>
</evidence>
<reference evidence="8 9" key="1">
    <citation type="submission" date="2017-04" db="EMBL/GenBank/DDBJ databases">
        <title>Whole genome sequence of Bdellovibrio bacteriovorus strain SSB218315.</title>
        <authorList>
            <person name="Oyedara O."/>
            <person name="Rodriguez-Perez M.A."/>
        </authorList>
    </citation>
    <scope>NUCLEOTIDE SEQUENCE [LARGE SCALE GENOMIC DNA]</scope>
    <source>
        <strain evidence="8 9">SSB218315</strain>
    </source>
</reference>
<evidence type="ECO:0000313" key="8">
    <source>
        <dbReference type="EMBL" id="ASD63180.1"/>
    </source>
</evidence>
<dbReference type="InterPro" id="IPR005025">
    <property type="entry name" value="FMN_Rdtase-like_dom"/>
</dbReference>
<keyword evidence="2" id="KW-0479">Metal-binding</keyword>
<keyword evidence="1" id="KW-0001">2Fe-2S</keyword>
<gene>
    <name evidence="8" type="ORF">B9G79_06170</name>
</gene>
<accession>A0A1Z3N6S1</accession>
<dbReference type="SUPFAM" id="SSF52218">
    <property type="entry name" value="Flavoproteins"/>
    <property type="match status" value="1"/>
</dbReference>
<dbReference type="GO" id="GO:0051537">
    <property type="term" value="F:2 iron, 2 sulfur cluster binding"/>
    <property type="evidence" value="ECO:0007669"/>
    <property type="project" value="UniProtKB-KW"/>
</dbReference>
<feature type="domain" description="Rieske" evidence="7">
    <location>
        <begin position="6"/>
        <end position="102"/>
    </location>
</feature>
<evidence type="ECO:0000313" key="9">
    <source>
        <dbReference type="Proteomes" id="UP000197003"/>
    </source>
</evidence>
<dbReference type="SUPFAM" id="SSF50022">
    <property type="entry name" value="ISP domain"/>
    <property type="match status" value="1"/>
</dbReference>
<dbReference type="GO" id="GO:0016491">
    <property type="term" value="F:oxidoreductase activity"/>
    <property type="evidence" value="ECO:0007669"/>
    <property type="project" value="InterPro"/>
</dbReference>
<dbReference type="Pfam" id="PF00355">
    <property type="entry name" value="Rieske"/>
    <property type="match status" value="1"/>
</dbReference>
<dbReference type="PROSITE" id="PS51296">
    <property type="entry name" value="RIESKE"/>
    <property type="match status" value="1"/>
</dbReference>
<dbReference type="GO" id="GO:0046872">
    <property type="term" value="F:metal ion binding"/>
    <property type="evidence" value="ECO:0007669"/>
    <property type="project" value="UniProtKB-KW"/>
</dbReference>
<keyword evidence="3" id="KW-0408">Iron</keyword>
<dbReference type="InterPro" id="IPR017941">
    <property type="entry name" value="Rieske_2Fe-2S"/>
</dbReference>
<keyword evidence="4" id="KW-0411">Iron-sulfur</keyword>
<comment type="cofactor">
    <cofactor evidence="5">
        <name>[2Fe-2S] cluster</name>
        <dbReference type="ChEBI" id="CHEBI:190135"/>
    </cofactor>
</comment>
<sequence>MSQPQWHKLGPTDLLQKKNLQQIEVHRTKLALIFKDNEFTAISGVCNHVGGPLGDGQLEGDYVVCPWHYYKFHYRTGLGEPGYEADHVPVYNLKTENGELWVDLASATARGRMPHEPHPLTRKVQREPGPLRVVGISTTVMDNAHPRVSTSELLLEQTLKHAESKGYETRLQKIRELKFRHCEGFYSKSAHACTWPCSITQMDPTDQLDRVYEDLIHWADVMIVATPIRWGSASSLYYKMAERFNCIQNQITIKNNQLIRNKVAGFIITGGQDNVQAVAGHMMGFFSELGYHLPPFPFIAHSLGWSSENMEYNVRYVQQTQALTEAAQELLDRCADLSCALLETSAHVLQHRAGRKAYNASKHHDK</sequence>
<dbReference type="InterPro" id="IPR029039">
    <property type="entry name" value="Flavoprotein-like_sf"/>
</dbReference>
<protein>
    <submittedName>
        <fullName evidence="8">(2Fe-2S)-binding protein</fullName>
    </submittedName>
</protein>
<evidence type="ECO:0000256" key="6">
    <source>
        <dbReference type="ARBA" id="ARBA00038001"/>
    </source>
</evidence>
<evidence type="ECO:0000256" key="1">
    <source>
        <dbReference type="ARBA" id="ARBA00022714"/>
    </source>
</evidence>
<dbReference type="RefSeq" id="WP_088564755.1">
    <property type="nucleotide sequence ID" value="NZ_CP020946.1"/>
</dbReference>
<evidence type="ECO:0000259" key="7">
    <source>
        <dbReference type="PROSITE" id="PS51296"/>
    </source>
</evidence>
<dbReference type="OrthoDB" id="9800167at2"/>
<dbReference type="EMBL" id="CP020946">
    <property type="protein sequence ID" value="ASD63180.1"/>
    <property type="molecule type" value="Genomic_DNA"/>
</dbReference>
<dbReference type="Gene3D" id="2.102.10.10">
    <property type="entry name" value="Rieske [2Fe-2S] iron-sulphur domain"/>
    <property type="match status" value="1"/>
</dbReference>
<dbReference type="AlphaFoldDB" id="A0A1Z3N6S1"/>
<organism evidence="8 9">
    <name type="scientific">Bdellovibrio bacteriovorus</name>
    <dbReference type="NCBI Taxonomy" id="959"/>
    <lineage>
        <taxon>Bacteria</taxon>
        <taxon>Pseudomonadati</taxon>
        <taxon>Bdellovibrionota</taxon>
        <taxon>Bdellovibrionia</taxon>
        <taxon>Bdellovibrionales</taxon>
        <taxon>Pseudobdellovibrionaceae</taxon>
        <taxon>Bdellovibrio</taxon>
    </lineage>
</organism>
<proteinExistence type="inferred from homology"/>
<name>A0A1Z3N6S1_BDEBC</name>
<comment type="similarity">
    <text evidence="6">Belongs to the bacterial ring-hydroxylating dioxygenase ferredoxin component family.</text>
</comment>
<evidence type="ECO:0000256" key="4">
    <source>
        <dbReference type="ARBA" id="ARBA00023014"/>
    </source>
</evidence>
<dbReference type="Proteomes" id="UP000197003">
    <property type="component" value="Chromosome"/>
</dbReference>